<evidence type="ECO:0000313" key="2">
    <source>
        <dbReference type="EMBL" id="MFD2909619.1"/>
    </source>
</evidence>
<feature type="domain" description="Amidohydrolase-related" evidence="1">
    <location>
        <begin position="76"/>
        <end position="404"/>
    </location>
</feature>
<dbReference type="Gene3D" id="2.30.40.10">
    <property type="entry name" value="Urease, subunit C, domain 1"/>
    <property type="match status" value="2"/>
</dbReference>
<gene>
    <name evidence="2" type="ORF">ACFSX9_12850</name>
</gene>
<comment type="caution">
    <text evidence="2">The sequence shown here is derived from an EMBL/GenBank/DDBJ whole genome shotgun (WGS) entry which is preliminary data.</text>
</comment>
<accession>A0ABW5Z9S6</accession>
<name>A0ABW5Z9S6_9FLAO</name>
<proteinExistence type="predicted"/>
<dbReference type="SUPFAM" id="SSF51338">
    <property type="entry name" value="Composite domain of metallo-dependent hydrolases"/>
    <property type="match status" value="1"/>
</dbReference>
<dbReference type="InterPro" id="IPR051781">
    <property type="entry name" value="Metallo-dep_Hydrolase"/>
</dbReference>
<dbReference type="InterPro" id="IPR006680">
    <property type="entry name" value="Amidohydro-rel"/>
</dbReference>
<dbReference type="PANTHER" id="PTHR43135:SF3">
    <property type="entry name" value="ALPHA-D-RIBOSE 1-METHYLPHOSPHONATE 5-TRIPHOSPHATE DIPHOSPHATASE"/>
    <property type="match status" value="1"/>
</dbReference>
<evidence type="ECO:0000313" key="3">
    <source>
        <dbReference type="Proteomes" id="UP001597549"/>
    </source>
</evidence>
<dbReference type="SUPFAM" id="SSF51556">
    <property type="entry name" value="Metallo-dependent hydrolases"/>
    <property type="match status" value="1"/>
</dbReference>
<dbReference type="Gene3D" id="3.20.20.140">
    <property type="entry name" value="Metal-dependent hydrolases"/>
    <property type="match status" value="2"/>
</dbReference>
<organism evidence="2 3">
    <name type="scientific">Flavobacterium ardleyense</name>
    <dbReference type="NCBI Taxonomy" id="2038737"/>
    <lineage>
        <taxon>Bacteria</taxon>
        <taxon>Pseudomonadati</taxon>
        <taxon>Bacteroidota</taxon>
        <taxon>Flavobacteriia</taxon>
        <taxon>Flavobacteriales</taxon>
        <taxon>Flavobacteriaceae</taxon>
        <taxon>Flavobacterium</taxon>
    </lineage>
</organism>
<dbReference type="InterPro" id="IPR011059">
    <property type="entry name" value="Metal-dep_hydrolase_composite"/>
</dbReference>
<dbReference type="EMBL" id="JBHUOL010000018">
    <property type="protein sequence ID" value="MFD2909619.1"/>
    <property type="molecule type" value="Genomic_DNA"/>
</dbReference>
<sequence>MQKTILFVAILLVQFIFGQQEKYDVVFKNVNLVSLDKNTVTELQSVAIKNGKILVIENTKKSKLKGVTEYDLKGQYIMPSLADAHVHLPEAEADLQRFFEMNLIYGVTKLRSMRGDWKHIEWREKYNGATIFYPKLYLSAPPISRNYDLTTEQIETFVKATKDNKMDFVKILSIKNHETFIEFDRFCKKYDVPLGGHFPRLASGISLNEDVFFNSNYKSIEHLGGLAGEKTNLVSRIKAIKENNIYVCPTLSWYSIGSGQNTFEELPKLAGMQFVSQNTMNEWLASTKTYREKIGTQAYKDEVASEIKDLDEKYAIIERLQKEGIKMLLSPDASGKYMMTGANMITEMELLKNANLSNAEILEMATSNFSDFFKGNYGVVQVGKDADFIVLQSNPLKDLKTLTNIKGIYFNEQFLDGNKLEAMKENLLKTAGK</sequence>
<protein>
    <submittedName>
        <fullName evidence="2">Amidohydrolase family protein</fullName>
    </submittedName>
</protein>
<evidence type="ECO:0000259" key="1">
    <source>
        <dbReference type="Pfam" id="PF01979"/>
    </source>
</evidence>
<dbReference type="Proteomes" id="UP001597549">
    <property type="component" value="Unassembled WGS sequence"/>
</dbReference>
<dbReference type="RefSeq" id="WP_379808276.1">
    <property type="nucleotide sequence ID" value="NZ_JBHUOL010000018.1"/>
</dbReference>
<keyword evidence="3" id="KW-1185">Reference proteome</keyword>
<reference evidence="3" key="1">
    <citation type="journal article" date="2019" name="Int. J. Syst. Evol. Microbiol.">
        <title>The Global Catalogue of Microorganisms (GCM) 10K type strain sequencing project: providing services to taxonomists for standard genome sequencing and annotation.</title>
        <authorList>
            <consortium name="The Broad Institute Genomics Platform"/>
            <consortium name="The Broad Institute Genome Sequencing Center for Infectious Disease"/>
            <person name="Wu L."/>
            <person name="Ma J."/>
        </authorList>
    </citation>
    <scope>NUCLEOTIDE SEQUENCE [LARGE SCALE GENOMIC DNA]</scope>
    <source>
        <strain evidence="3">KCTC 52644</strain>
    </source>
</reference>
<dbReference type="PANTHER" id="PTHR43135">
    <property type="entry name" value="ALPHA-D-RIBOSE 1-METHYLPHOSPHONATE 5-TRIPHOSPHATE DIPHOSPHATASE"/>
    <property type="match status" value="1"/>
</dbReference>
<dbReference type="Pfam" id="PF01979">
    <property type="entry name" value="Amidohydro_1"/>
    <property type="match status" value="1"/>
</dbReference>
<dbReference type="InterPro" id="IPR032466">
    <property type="entry name" value="Metal_Hydrolase"/>
</dbReference>